<dbReference type="GeneID" id="71990610"/>
<dbReference type="InterPro" id="IPR012334">
    <property type="entry name" value="Pectin_lyas_fold"/>
</dbReference>
<comment type="function">
    <text evidence="12 13">Pectinolytic enzyme consist of four classes of enzymes: pectin lyase, polygalacturonase, pectin methylesterase and rhamnogalacturonase. Among pectinolytic enzymes, pectin lyase is the most important in depolymerization of pectin, since it cleaves internal glycosidic bonds of highly methylated pectins. Favors pectate, the anion, over pectin, the methyl ester.</text>
</comment>
<evidence type="ECO:0000313" key="14">
    <source>
        <dbReference type="EMBL" id="UJO19725.1"/>
    </source>
</evidence>
<evidence type="ECO:0000256" key="8">
    <source>
        <dbReference type="ARBA" id="ARBA00022837"/>
    </source>
</evidence>
<name>A0A9Q8PC44_PASFU</name>
<evidence type="ECO:0000256" key="3">
    <source>
        <dbReference type="ARBA" id="ARBA00004613"/>
    </source>
</evidence>
<keyword evidence="11" id="KW-0624">Polysaccharide degradation</keyword>
<feature type="signal peptide" evidence="13">
    <location>
        <begin position="1"/>
        <end position="22"/>
    </location>
</feature>
<gene>
    <name evidence="14" type="ORF">CLAFUR5_10732</name>
</gene>
<feature type="chain" id="PRO_5040536120" description="Pectate lyase" evidence="13">
    <location>
        <begin position="23"/>
        <end position="279"/>
    </location>
</feature>
<keyword evidence="8 13" id="KW-0106">Calcium</keyword>
<dbReference type="OMA" id="KCTGQVE"/>
<accession>A0A9Q8PC44</accession>
<evidence type="ECO:0000256" key="13">
    <source>
        <dbReference type="RuleBase" id="RU367009"/>
    </source>
</evidence>
<evidence type="ECO:0000256" key="9">
    <source>
        <dbReference type="ARBA" id="ARBA00023239"/>
    </source>
</evidence>
<keyword evidence="7 13" id="KW-0732">Signal</keyword>
<dbReference type="Gene3D" id="2.160.20.10">
    <property type="entry name" value="Single-stranded right-handed beta-helix, Pectin lyase-like"/>
    <property type="match status" value="2"/>
</dbReference>
<reference evidence="14" key="2">
    <citation type="journal article" date="2022" name="Microb. Genom.">
        <title>A chromosome-scale genome assembly of the tomato pathogen Cladosporium fulvum reveals a compartmentalized genome architecture and the presence of a dispensable chromosome.</title>
        <authorList>
            <person name="Zaccaron A.Z."/>
            <person name="Chen L.H."/>
            <person name="Samaras A."/>
            <person name="Stergiopoulos I."/>
        </authorList>
    </citation>
    <scope>NUCLEOTIDE SEQUENCE</scope>
    <source>
        <strain evidence="14">Race5_Kim</strain>
    </source>
</reference>
<dbReference type="RefSeq" id="XP_047764091.1">
    <property type="nucleotide sequence ID" value="XM_047909880.1"/>
</dbReference>
<evidence type="ECO:0000256" key="7">
    <source>
        <dbReference type="ARBA" id="ARBA00022729"/>
    </source>
</evidence>
<evidence type="ECO:0000256" key="1">
    <source>
        <dbReference type="ARBA" id="ARBA00000695"/>
    </source>
</evidence>
<keyword evidence="15" id="KW-1185">Reference proteome</keyword>
<protein>
    <recommendedName>
        <fullName evidence="5 13">Pectate lyase</fullName>
        <ecNumber evidence="5 13">4.2.2.2</ecNumber>
    </recommendedName>
</protein>
<dbReference type="Pfam" id="PF03211">
    <property type="entry name" value="Pectate_lyase"/>
    <property type="match status" value="2"/>
</dbReference>
<comment type="similarity">
    <text evidence="4 13">Belongs to the polysaccharide lyase 3 family.</text>
</comment>
<dbReference type="Proteomes" id="UP000756132">
    <property type="component" value="Chromosome 7"/>
</dbReference>
<evidence type="ECO:0000256" key="11">
    <source>
        <dbReference type="ARBA" id="ARBA00023326"/>
    </source>
</evidence>
<dbReference type="GO" id="GO:0005576">
    <property type="term" value="C:extracellular region"/>
    <property type="evidence" value="ECO:0007669"/>
    <property type="project" value="UniProtKB-SubCell"/>
</dbReference>
<keyword evidence="10" id="KW-0119">Carbohydrate metabolism</keyword>
<dbReference type="GO" id="GO:0030570">
    <property type="term" value="F:pectate lyase activity"/>
    <property type="evidence" value="ECO:0007669"/>
    <property type="project" value="UniProtKB-UniRule"/>
</dbReference>
<evidence type="ECO:0000256" key="6">
    <source>
        <dbReference type="ARBA" id="ARBA00022525"/>
    </source>
</evidence>
<dbReference type="PANTHER" id="PTHR33407">
    <property type="entry name" value="PECTATE LYASE F-RELATED"/>
    <property type="match status" value="1"/>
</dbReference>
<evidence type="ECO:0000313" key="15">
    <source>
        <dbReference type="Proteomes" id="UP000756132"/>
    </source>
</evidence>
<dbReference type="GO" id="GO:0045490">
    <property type="term" value="P:pectin catabolic process"/>
    <property type="evidence" value="ECO:0007669"/>
    <property type="project" value="TreeGrafter"/>
</dbReference>
<proteinExistence type="inferred from homology"/>
<dbReference type="InterPro" id="IPR004898">
    <property type="entry name" value="Pectate_lyase_PlyH/PlyE-like"/>
</dbReference>
<keyword evidence="9 13" id="KW-0456">Lyase</keyword>
<organism evidence="14 15">
    <name type="scientific">Passalora fulva</name>
    <name type="common">Tomato leaf mold</name>
    <name type="synonym">Cladosporium fulvum</name>
    <dbReference type="NCBI Taxonomy" id="5499"/>
    <lineage>
        <taxon>Eukaryota</taxon>
        <taxon>Fungi</taxon>
        <taxon>Dikarya</taxon>
        <taxon>Ascomycota</taxon>
        <taxon>Pezizomycotina</taxon>
        <taxon>Dothideomycetes</taxon>
        <taxon>Dothideomycetidae</taxon>
        <taxon>Mycosphaerellales</taxon>
        <taxon>Mycosphaerellaceae</taxon>
        <taxon>Fulvia</taxon>
    </lineage>
</organism>
<evidence type="ECO:0000256" key="4">
    <source>
        <dbReference type="ARBA" id="ARBA00006463"/>
    </source>
</evidence>
<dbReference type="OrthoDB" id="441042at2759"/>
<keyword evidence="6 13" id="KW-0964">Secreted</keyword>
<evidence type="ECO:0000256" key="12">
    <source>
        <dbReference type="ARBA" id="ARBA00025679"/>
    </source>
</evidence>
<comment type="subcellular location">
    <subcellularLocation>
        <location evidence="3 13">Secreted</location>
    </subcellularLocation>
</comment>
<evidence type="ECO:0000256" key="5">
    <source>
        <dbReference type="ARBA" id="ARBA00012272"/>
    </source>
</evidence>
<dbReference type="InterPro" id="IPR011050">
    <property type="entry name" value="Pectin_lyase_fold/virulence"/>
</dbReference>
<dbReference type="EMBL" id="CP090169">
    <property type="protein sequence ID" value="UJO19725.1"/>
    <property type="molecule type" value="Genomic_DNA"/>
</dbReference>
<dbReference type="AlphaFoldDB" id="A0A9Q8PC44"/>
<evidence type="ECO:0000256" key="2">
    <source>
        <dbReference type="ARBA" id="ARBA00001913"/>
    </source>
</evidence>
<dbReference type="SUPFAM" id="SSF51126">
    <property type="entry name" value="Pectin lyase-like"/>
    <property type="match status" value="2"/>
</dbReference>
<dbReference type="KEGG" id="ffu:CLAFUR5_10732"/>
<evidence type="ECO:0000256" key="10">
    <source>
        <dbReference type="ARBA" id="ARBA00023277"/>
    </source>
</evidence>
<reference evidence="14" key="1">
    <citation type="submission" date="2021-12" db="EMBL/GenBank/DDBJ databases">
        <authorList>
            <person name="Zaccaron A."/>
            <person name="Stergiopoulos I."/>
        </authorList>
    </citation>
    <scope>NUCLEOTIDE SEQUENCE</scope>
    <source>
        <strain evidence="14">Race5_Kim</strain>
    </source>
</reference>
<comment type="catalytic activity">
    <reaction evidence="1 13">
        <text>Eliminative cleavage of (1-&gt;4)-alpha-D-galacturonan to give oligosaccharides with 4-deoxy-alpha-D-galact-4-enuronosyl groups at their non-reducing ends.</text>
        <dbReference type="EC" id="4.2.2.2"/>
    </reaction>
</comment>
<dbReference type="PANTHER" id="PTHR33407:SF8">
    <property type="entry name" value="PECTATE LYASE E"/>
    <property type="match status" value="1"/>
</dbReference>
<dbReference type="EC" id="4.2.2.2" evidence="5 13"/>
<sequence length="279" mass="28740">MLFTLTLLAATAIASPLSDLEARAFSFPIPSSKGSVTYSSAQSISGTFDGGLKTYGRGLKTYGRGVSCTGDAEGGDKDAVFLLADGATLKNAIVGADQIEGVHCLGTCTIENVWWTDVCEDALSIKGNGNAKTTGGGARNADDKYVPPPYPPQFHPPLSTHPSGGKLPHRIVQHNGIATVTINSFSAQTFGKLSRSCGNCPGNGKARTVVIKNVKASGGSVLAGVNSNYGDTATIESSTCATSVKQICNQYTGNNSGAEPPLISWGPSSHCKYSTIAAC</sequence>
<comment type="cofactor">
    <cofactor evidence="2 13">
        <name>Ca(2+)</name>
        <dbReference type="ChEBI" id="CHEBI:29108"/>
    </cofactor>
</comment>